<keyword evidence="2" id="KW-1133">Transmembrane helix</keyword>
<organism evidence="3 4">
    <name type="scientific">Bifiguratus adelaidae</name>
    <dbReference type="NCBI Taxonomy" id="1938954"/>
    <lineage>
        <taxon>Eukaryota</taxon>
        <taxon>Fungi</taxon>
        <taxon>Fungi incertae sedis</taxon>
        <taxon>Mucoromycota</taxon>
        <taxon>Mucoromycotina</taxon>
        <taxon>Endogonomycetes</taxon>
        <taxon>Endogonales</taxon>
        <taxon>Endogonales incertae sedis</taxon>
        <taxon>Bifiguratus</taxon>
    </lineage>
</organism>
<gene>
    <name evidence="3" type="ORF">BZG36_00311</name>
</gene>
<reference evidence="3 4" key="1">
    <citation type="journal article" date="2017" name="Mycologia">
        <title>Bifiguratus adelaidae, gen. et sp. nov., a new member of Mucoromycotina in endophytic and soil-dwelling habitats.</title>
        <authorList>
            <person name="Torres-Cruz T.J."/>
            <person name="Billingsley Tobias T.L."/>
            <person name="Almatruk M."/>
            <person name="Hesse C."/>
            <person name="Kuske C.R."/>
            <person name="Desiro A."/>
            <person name="Benucci G.M."/>
            <person name="Bonito G."/>
            <person name="Stajich J.E."/>
            <person name="Dunlap C."/>
            <person name="Arnold A.E."/>
            <person name="Porras-Alfaro A."/>
        </authorList>
    </citation>
    <scope>NUCLEOTIDE SEQUENCE [LARGE SCALE GENOMIC DNA]</scope>
    <source>
        <strain evidence="3 4">AZ0501</strain>
    </source>
</reference>
<sequence length="480" mass="54080">MTTTISHIYTSWSTEPFCDWRLSVRGCVDEHFFQAVYITNAVLSGVSSAIGIGVLINRVVKGHFIWDLRRQRRGLLRPKPLECRLLFMNIFNVFRFIFSFIILYDVLPSYAWRSVFFEFPWMMAQVGITLYFLGVASTVPEVCRFDMAIPEARIDQSFSKWLPTPTQVDTLGFILLIAPFFTNTLIALVSGIVADRTPPNVPQVVAAHLITAQYVCWSFWEFVVMGGIIYFGYKLNWIIQQQLQDDPTDIGETWRIEKKRTLRVGLLRIRILLILTAVILLFYGAGMLVFAIIRENILSHMVASKVISVLYNLAVPLQTIITVTTLAIKPTPLPHDKKQDSSGSAYPSSRSGHGDDGVRSSLQQDNDFELQGRHYPQFHHRDAIERGLTLAGLNDDEGTGFYHLGSRPSQTRFMKPNPSSQGNHFAASRRRDMDEKHADGTSPLCRTPTPSSRESAGVGSWGASTNSALQNVPEKRSMSP</sequence>
<feature type="compositionally biased region" description="Polar residues" evidence="1">
    <location>
        <begin position="407"/>
        <end position="423"/>
    </location>
</feature>
<evidence type="ECO:0000256" key="2">
    <source>
        <dbReference type="SAM" id="Phobius"/>
    </source>
</evidence>
<dbReference type="OrthoDB" id="2131431at2759"/>
<feature type="transmembrane region" description="Helical" evidence="2">
    <location>
        <begin position="212"/>
        <end position="233"/>
    </location>
</feature>
<keyword evidence="2" id="KW-0472">Membrane</keyword>
<feature type="compositionally biased region" description="Low complexity" evidence="1">
    <location>
        <begin position="341"/>
        <end position="351"/>
    </location>
</feature>
<comment type="caution">
    <text evidence="3">The sequence shown here is derived from an EMBL/GenBank/DDBJ whole genome shotgun (WGS) entry which is preliminary data.</text>
</comment>
<feature type="transmembrane region" description="Helical" evidence="2">
    <location>
        <begin position="35"/>
        <end position="60"/>
    </location>
</feature>
<dbReference type="AlphaFoldDB" id="A0A261Y7L4"/>
<evidence type="ECO:0000256" key="1">
    <source>
        <dbReference type="SAM" id="MobiDB-lite"/>
    </source>
</evidence>
<feature type="transmembrane region" description="Helical" evidence="2">
    <location>
        <begin position="306"/>
        <end position="328"/>
    </location>
</feature>
<proteinExistence type="predicted"/>
<evidence type="ECO:0000313" key="3">
    <source>
        <dbReference type="EMBL" id="OZJ06616.1"/>
    </source>
</evidence>
<feature type="transmembrane region" description="Helical" evidence="2">
    <location>
        <begin position="269"/>
        <end position="294"/>
    </location>
</feature>
<feature type="transmembrane region" description="Helical" evidence="2">
    <location>
        <begin position="170"/>
        <end position="192"/>
    </location>
</feature>
<feature type="region of interest" description="Disordered" evidence="1">
    <location>
        <begin position="401"/>
        <end position="480"/>
    </location>
</feature>
<accession>A0A261Y7L4</accession>
<keyword evidence="2" id="KW-0812">Transmembrane</keyword>
<feature type="region of interest" description="Disordered" evidence="1">
    <location>
        <begin position="332"/>
        <end position="361"/>
    </location>
</feature>
<feature type="transmembrane region" description="Helical" evidence="2">
    <location>
        <begin position="81"/>
        <end position="107"/>
    </location>
</feature>
<name>A0A261Y7L4_9FUNG</name>
<protein>
    <submittedName>
        <fullName evidence="3">Uncharacterized protein</fullName>
    </submittedName>
</protein>
<feature type="transmembrane region" description="Helical" evidence="2">
    <location>
        <begin position="119"/>
        <end position="139"/>
    </location>
</feature>
<dbReference type="EMBL" id="MVBO01000002">
    <property type="protein sequence ID" value="OZJ06616.1"/>
    <property type="molecule type" value="Genomic_DNA"/>
</dbReference>
<dbReference type="Proteomes" id="UP000242875">
    <property type="component" value="Unassembled WGS sequence"/>
</dbReference>
<feature type="compositionally biased region" description="Basic and acidic residues" evidence="1">
    <location>
        <begin position="429"/>
        <end position="439"/>
    </location>
</feature>
<keyword evidence="4" id="KW-1185">Reference proteome</keyword>
<evidence type="ECO:0000313" key="4">
    <source>
        <dbReference type="Proteomes" id="UP000242875"/>
    </source>
</evidence>